<dbReference type="InterPro" id="IPR001425">
    <property type="entry name" value="Arc/bac/fun_rhodopsins"/>
</dbReference>
<dbReference type="Gene3D" id="1.20.1070.10">
    <property type="entry name" value="Rhodopsin 7-helix transmembrane proteins"/>
    <property type="match status" value="1"/>
</dbReference>
<feature type="transmembrane region" description="Helical" evidence="6">
    <location>
        <begin position="119"/>
        <end position="137"/>
    </location>
</feature>
<sequence length="217" mass="22725">MRSVSLLAAAGFALVTAGAVAVRPTSNELRRYRWIVAVIFGASAVSYAGIGLGYGRVDLATGSVAWLHYAEWLVGTPAYVAGLFLLTEEPNTVRLAVGLDLLMVGAGIGAALTSEPARYALFALATLSLVGLFALLVGRQGAGGWRSALYTDLRRLFLAVGPGYPVVWLLGSEGLGLFGFGVTNLGFLLLDAVVKAGFLVLLCRAQPVDIILPVWDG</sequence>
<evidence type="ECO:0000313" key="9">
    <source>
        <dbReference type="Proteomes" id="UP000216409"/>
    </source>
</evidence>
<feature type="transmembrane region" description="Helical" evidence="6">
    <location>
        <begin position="31"/>
        <end position="54"/>
    </location>
</feature>
<dbReference type="RefSeq" id="WP_094521193.1">
    <property type="nucleotide sequence ID" value="NZ_CP034941.1"/>
</dbReference>
<dbReference type="SUPFAM" id="SSF81321">
    <property type="entry name" value="Family A G protein-coupled receptor-like"/>
    <property type="match status" value="1"/>
</dbReference>
<comment type="similarity">
    <text evidence="2">Belongs to the archaeal/bacterial/fungal opsin family.</text>
</comment>
<dbReference type="EMBL" id="NHOW01000220">
    <property type="protein sequence ID" value="OYR57278.1"/>
    <property type="molecule type" value="Genomic_DNA"/>
</dbReference>
<gene>
    <name evidence="7" type="ORF">DJ83_17320</name>
    <name evidence="8" type="ORF">EO776_15895</name>
</gene>
<evidence type="ECO:0000256" key="2">
    <source>
        <dbReference type="ARBA" id="ARBA00008130"/>
    </source>
</evidence>
<evidence type="ECO:0000256" key="6">
    <source>
        <dbReference type="SAM" id="Phobius"/>
    </source>
</evidence>
<evidence type="ECO:0000256" key="4">
    <source>
        <dbReference type="ARBA" id="ARBA00022989"/>
    </source>
</evidence>
<dbReference type="Proteomes" id="UP000293073">
    <property type="component" value="Plasmid megaplasmid"/>
</dbReference>
<dbReference type="AlphaFoldDB" id="A0A256K588"/>
<evidence type="ECO:0000256" key="3">
    <source>
        <dbReference type="ARBA" id="ARBA00022692"/>
    </source>
</evidence>
<evidence type="ECO:0000256" key="5">
    <source>
        <dbReference type="ARBA" id="ARBA00023136"/>
    </source>
</evidence>
<keyword evidence="5 6" id="KW-0472">Membrane</keyword>
<reference evidence="10" key="4">
    <citation type="submission" date="2019-01" db="EMBL/GenBank/DDBJ databases">
        <title>Complete genome of Halorubrum ezzemoulense strain FB21.</title>
        <authorList>
            <person name="Feng Y."/>
            <person name="Louyakis A.S."/>
            <person name="Papke R.T."/>
            <person name="Gogarten J.P."/>
        </authorList>
    </citation>
    <scope>NUCLEOTIDE SEQUENCE [LARGE SCALE GENOMIC DNA]</scope>
    <source>
        <strain evidence="10">Fb21</strain>
        <plasmid evidence="10">megaPlasmid</plasmid>
    </source>
</reference>
<evidence type="ECO:0000313" key="10">
    <source>
        <dbReference type="Proteomes" id="UP000293073"/>
    </source>
</evidence>
<reference evidence="8" key="3">
    <citation type="journal article" date="2019" name="Microbiol. Resour. Announc.">
        <title>Complete Genome Sequence of Halorubrum ezzemoulense Strain Fb21.</title>
        <authorList>
            <person name="Feng Y."/>
            <person name="Louyakis A.S."/>
            <person name="Makkay A.M."/>
            <person name="Guerrero R.O."/>
            <person name="Papke R.T."/>
            <person name="Gogarten J.P."/>
        </authorList>
    </citation>
    <scope>NUCLEOTIDE SEQUENCE</scope>
    <source>
        <strain evidence="8">Fb21</strain>
        <plasmid evidence="8">megaplasmid</plasmid>
    </source>
</reference>
<name>A0A256K588_HALEZ</name>
<reference evidence="7 9" key="1">
    <citation type="journal article" date="2014" name="Front. Microbiol.">
        <title>Population and genomic analysis of the genus Halorubrum.</title>
        <authorList>
            <person name="Fullmer M.S."/>
            <person name="Soucy S.M."/>
            <person name="Swithers K.S."/>
            <person name="Makkay A.M."/>
            <person name="Wheeler R."/>
            <person name="Ventosa A."/>
            <person name="Gogarten J.P."/>
            <person name="Papke R.T."/>
        </authorList>
    </citation>
    <scope>NUCLEOTIDE SEQUENCE [LARGE SCALE GENOMIC DNA]</scope>
    <source>
        <strain evidence="7 9">LD3</strain>
    </source>
</reference>
<keyword evidence="3 6" id="KW-0812">Transmembrane</keyword>
<keyword evidence="4 6" id="KW-1133">Transmembrane helix</keyword>
<dbReference type="EMBL" id="CP034941">
    <property type="protein sequence ID" value="QAY21483.1"/>
    <property type="molecule type" value="Genomic_DNA"/>
</dbReference>
<dbReference type="GeneID" id="301361328"/>
<evidence type="ECO:0000313" key="7">
    <source>
        <dbReference type="EMBL" id="OYR57278.1"/>
    </source>
</evidence>
<geneLocation type="plasmid" evidence="8">
    <name>megaplasmid</name>
</geneLocation>
<evidence type="ECO:0008006" key="11">
    <source>
        <dbReference type="Google" id="ProtNLM"/>
    </source>
</evidence>
<proteinExistence type="inferred from homology"/>
<evidence type="ECO:0000313" key="8">
    <source>
        <dbReference type="EMBL" id="QAY21483.1"/>
    </source>
</evidence>
<feature type="transmembrane region" description="Helical" evidence="6">
    <location>
        <begin position="92"/>
        <end position="112"/>
    </location>
</feature>
<feature type="transmembrane region" description="Helical" evidence="6">
    <location>
        <begin position="66"/>
        <end position="86"/>
    </location>
</feature>
<dbReference type="SMART" id="SM01021">
    <property type="entry name" value="Bac_rhodopsin"/>
    <property type="match status" value="1"/>
</dbReference>
<dbReference type="Pfam" id="PF01036">
    <property type="entry name" value="Bac_rhodopsin"/>
    <property type="match status" value="1"/>
</dbReference>
<dbReference type="PRINTS" id="PR00251">
    <property type="entry name" value="BACTRLOPSIN"/>
</dbReference>
<reference evidence="7" key="2">
    <citation type="submission" date="2017-05" db="EMBL/GenBank/DDBJ databases">
        <authorList>
            <person name="Song R."/>
            <person name="Chenine A.L."/>
            <person name="Ruprecht R.M."/>
        </authorList>
    </citation>
    <scope>NUCLEOTIDE SEQUENCE</scope>
    <source>
        <strain evidence="7">LD3</strain>
    </source>
</reference>
<dbReference type="GO" id="GO:0016020">
    <property type="term" value="C:membrane"/>
    <property type="evidence" value="ECO:0007669"/>
    <property type="project" value="UniProtKB-SubCell"/>
</dbReference>
<evidence type="ECO:0000256" key="1">
    <source>
        <dbReference type="ARBA" id="ARBA00004141"/>
    </source>
</evidence>
<keyword evidence="8" id="KW-0614">Plasmid</keyword>
<accession>A0A256K588</accession>
<protein>
    <recommendedName>
        <fullName evidence="11">Sensory rhodopsin-2</fullName>
    </recommendedName>
</protein>
<dbReference type="KEGG" id="hezz:EO776_15895"/>
<organism evidence="7 9">
    <name type="scientific">Halorubrum ezzemoulense</name>
    <name type="common">Halorubrum chaoviator</name>
    <dbReference type="NCBI Taxonomy" id="337243"/>
    <lineage>
        <taxon>Archaea</taxon>
        <taxon>Methanobacteriati</taxon>
        <taxon>Methanobacteriota</taxon>
        <taxon>Stenosarchaea group</taxon>
        <taxon>Halobacteria</taxon>
        <taxon>Halobacteriales</taxon>
        <taxon>Haloferacaceae</taxon>
        <taxon>Halorubrum</taxon>
    </lineage>
</organism>
<geneLocation type="plasmid" evidence="10">
    <name>megaPlasmid</name>
</geneLocation>
<dbReference type="Proteomes" id="UP000216409">
    <property type="component" value="Unassembled WGS sequence"/>
</dbReference>
<comment type="subcellular location">
    <subcellularLocation>
        <location evidence="1">Membrane</location>
        <topology evidence="1">Multi-pass membrane protein</topology>
    </subcellularLocation>
</comment>